<feature type="signal peptide" evidence="1">
    <location>
        <begin position="1"/>
        <end position="20"/>
    </location>
</feature>
<dbReference type="PANTHER" id="PTHR34406:SF1">
    <property type="entry name" value="PROTEIN YCEI"/>
    <property type="match status" value="1"/>
</dbReference>
<keyword evidence="4" id="KW-1185">Reference proteome</keyword>
<comment type="caution">
    <text evidence="3">The sequence shown here is derived from an EMBL/GenBank/DDBJ whole genome shotgun (WGS) entry which is preliminary data.</text>
</comment>
<name>A0ABW0CA57_9FLAO</name>
<accession>A0ABW0CA57</accession>
<dbReference type="InterPro" id="IPR036761">
    <property type="entry name" value="TTHA0802/YceI-like_sf"/>
</dbReference>
<reference evidence="4" key="1">
    <citation type="journal article" date="2019" name="Int. J. Syst. Evol. Microbiol.">
        <title>The Global Catalogue of Microorganisms (GCM) 10K type strain sequencing project: providing services to taxonomists for standard genome sequencing and annotation.</title>
        <authorList>
            <consortium name="The Broad Institute Genomics Platform"/>
            <consortium name="The Broad Institute Genome Sequencing Center for Infectious Disease"/>
            <person name="Wu L."/>
            <person name="Ma J."/>
        </authorList>
    </citation>
    <scope>NUCLEOTIDE SEQUENCE [LARGE SCALE GENOMIC DNA]</scope>
    <source>
        <strain evidence="4">JCM 17978</strain>
    </source>
</reference>
<feature type="domain" description="Lipid/polyisoprenoid-binding YceI-like" evidence="2">
    <location>
        <begin position="20"/>
        <end position="174"/>
    </location>
</feature>
<dbReference type="RefSeq" id="WP_376861980.1">
    <property type="nucleotide sequence ID" value="NZ_JBHSLA010000007.1"/>
</dbReference>
<evidence type="ECO:0000259" key="2">
    <source>
        <dbReference type="SMART" id="SM00867"/>
    </source>
</evidence>
<feature type="chain" id="PRO_5047107240" evidence="1">
    <location>
        <begin position="21"/>
        <end position="174"/>
    </location>
</feature>
<dbReference type="Proteomes" id="UP001596162">
    <property type="component" value="Unassembled WGS sequence"/>
</dbReference>
<evidence type="ECO:0000313" key="4">
    <source>
        <dbReference type="Proteomes" id="UP001596162"/>
    </source>
</evidence>
<evidence type="ECO:0000313" key="3">
    <source>
        <dbReference type="EMBL" id="MFC5196490.1"/>
    </source>
</evidence>
<proteinExistence type="predicted"/>
<organism evidence="3 4">
    <name type="scientific">Bizionia hallyeonensis</name>
    <dbReference type="NCBI Taxonomy" id="1123757"/>
    <lineage>
        <taxon>Bacteria</taxon>
        <taxon>Pseudomonadati</taxon>
        <taxon>Bacteroidota</taxon>
        <taxon>Flavobacteriia</taxon>
        <taxon>Flavobacteriales</taxon>
        <taxon>Flavobacteriaceae</taxon>
        <taxon>Bizionia</taxon>
    </lineage>
</organism>
<protein>
    <submittedName>
        <fullName evidence="3">YceI family protein</fullName>
    </submittedName>
</protein>
<dbReference type="PANTHER" id="PTHR34406">
    <property type="entry name" value="PROTEIN YCEI"/>
    <property type="match status" value="1"/>
</dbReference>
<gene>
    <name evidence="3" type="ORF">ACFPH8_14205</name>
</gene>
<dbReference type="Gene3D" id="2.40.128.110">
    <property type="entry name" value="Lipid/polyisoprenoid-binding, YceI-like"/>
    <property type="match status" value="1"/>
</dbReference>
<sequence length="174" mass="19218">MKTSLLTLLFVLAANYLMHAQTINTNASVVEFKISAGAIFNVDGTFTGMQGNFNFDESDINNANFDICIDAKTINTDNNKRDTHLRSADFFEVDTYPTICYKSTSVIKTDSGYATTGALTIHGVTKQVTIPFTFINNTFKGALEINRFDYNIGEDFGTFRVGTTASVQITCRVK</sequence>
<dbReference type="SUPFAM" id="SSF101874">
    <property type="entry name" value="YceI-like"/>
    <property type="match status" value="1"/>
</dbReference>
<dbReference type="SMART" id="SM00867">
    <property type="entry name" value="YceI"/>
    <property type="match status" value="1"/>
</dbReference>
<keyword evidence="1" id="KW-0732">Signal</keyword>
<dbReference type="Pfam" id="PF04264">
    <property type="entry name" value="YceI"/>
    <property type="match status" value="1"/>
</dbReference>
<evidence type="ECO:0000256" key="1">
    <source>
        <dbReference type="SAM" id="SignalP"/>
    </source>
</evidence>
<dbReference type="InterPro" id="IPR007372">
    <property type="entry name" value="Lipid/polyisoprenoid-bd_YceI"/>
</dbReference>
<dbReference type="EMBL" id="JBHSLA010000007">
    <property type="protein sequence ID" value="MFC5196490.1"/>
    <property type="molecule type" value="Genomic_DNA"/>
</dbReference>